<keyword evidence="4" id="KW-1185">Reference proteome</keyword>
<feature type="region of interest" description="Disordered" evidence="1">
    <location>
        <begin position="1"/>
        <end position="40"/>
    </location>
</feature>
<sequence>MLPKRTQRHVAFMGRTTPSIGVPPPSQRKDARAKRAKQTINKDIPTLLQAYPRARKGIEASDLIVDPPAALTGDKHKQANGDSHTDYNENVPETSATNHRSKASRGGPTSPNQPLSIRLRVSDTIDAAAELHQDSRLRNTKSSRIGILNMASPLRPGGGFLNGATSQEESLCMRTTLHPALKEEFYRLPEIGAIYTHDVLVFRNSDAHAADLPKSERFFVDVITAAMHRMPEIEEDEEGGKSYANDKDRETAEQKMRAVMRIAKSKGVNSIVLGAWGCGAYGNPVSEIAAAWRRVLLGRGQDSPKAKRKHILSGIESWDGMEVVFAIKETRVAELFANAFGDGLTTGVASTETINEEEEGEEDGASEGELRDKIAELESQIAGTRSGVLKDRLQSILERLRISD</sequence>
<dbReference type="EMBL" id="JAVRRG010000092">
    <property type="protein sequence ID" value="KAK5087358.1"/>
    <property type="molecule type" value="Genomic_DNA"/>
</dbReference>
<feature type="region of interest" description="Disordered" evidence="1">
    <location>
        <begin position="69"/>
        <end position="115"/>
    </location>
</feature>
<evidence type="ECO:0000259" key="2">
    <source>
        <dbReference type="Pfam" id="PF10021"/>
    </source>
</evidence>
<evidence type="ECO:0000313" key="3">
    <source>
        <dbReference type="EMBL" id="KAK5087358.1"/>
    </source>
</evidence>
<name>A0ABR0K529_9EURO</name>
<protein>
    <recommendedName>
        <fullName evidence="2">Microbial-type PARG catalytic domain-containing protein</fullName>
    </recommendedName>
</protein>
<dbReference type="PANTHER" id="PTHR35596:SF1">
    <property type="entry name" value="MICROBIAL-TYPE PARG CATALYTIC DOMAIN-CONTAINING PROTEIN"/>
    <property type="match status" value="1"/>
</dbReference>
<organism evidence="3 4">
    <name type="scientific">Lithohypha guttulata</name>
    <dbReference type="NCBI Taxonomy" id="1690604"/>
    <lineage>
        <taxon>Eukaryota</taxon>
        <taxon>Fungi</taxon>
        <taxon>Dikarya</taxon>
        <taxon>Ascomycota</taxon>
        <taxon>Pezizomycotina</taxon>
        <taxon>Eurotiomycetes</taxon>
        <taxon>Chaetothyriomycetidae</taxon>
        <taxon>Chaetothyriales</taxon>
        <taxon>Trichomeriaceae</taxon>
        <taxon>Lithohypha</taxon>
    </lineage>
</organism>
<comment type="caution">
    <text evidence="3">The sequence shown here is derived from an EMBL/GenBank/DDBJ whole genome shotgun (WGS) entry which is preliminary data.</text>
</comment>
<dbReference type="InterPro" id="IPR012664">
    <property type="entry name" value="CHP02452"/>
</dbReference>
<dbReference type="NCBIfam" id="TIGR02452">
    <property type="entry name" value="TIGR02452 family protein"/>
    <property type="match status" value="1"/>
</dbReference>
<evidence type="ECO:0000313" key="4">
    <source>
        <dbReference type="Proteomes" id="UP001345013"/>
    </source>
</evidence>
<evidence type="ECO:0000256" key="1">
    <source>
        <dbReference type="SAM" id="MobiDB-lite"/>
    </source>
</evidence>
<dbReference type="PANTHER" id="PTHR35596">
    <property type="entry name" value="DUF2263 DOMAIN-CONTAINING PROTEIN"/>
    <property type="match status" value="1"/>
</dbReference>
<dbReference type="InterPro" id="IPR043472">
    <property type="entry name" value="Macro_dom-like"/>
</dbReference>
<dbReference type="Pfam" id="PF10021">
    <property type="entry name" value="PARG_cat_microb"/>
    <property type="match status" value="1"/>
</dbReference>
<dbReference type="Gene3D" id="3.40.220.10">
    <property type="entry name" value="Leucine Aminopeptidase, subunit E, domain 1"/>
    <property type="match status" value="1"/>
</dbReference>
<accession>A0ABR0K529</accession>
<feature type="compositionally biased region" description="Basic and acidic residues" evidence="1">
    <location>
        <begin position="73"/>
        <end position="87"/>
    </location>
</feature>
<gene>
    <name evidence="3" type="ORF">LTR24_006799</name>
</gene>
<dbReference type="SUPFAM" id="SSF52949">
    <property type="entry name" value="Macro domain-like"/>
    <property type="match status" value="1"/>
</dbReference>
<dbReference type="Proteomes" id="UP001345013">
    <property type="component" value="Unassembled WGS sequence"/>
</dbReference>
<dbReference type="InterPro" id="IPR019261">
    <property type="entry name" value="PARG_cat_microbial"/>
</dbReference>
<proteinExistence type="predicted"/>
<reference evidence="3 4" key="1">
    <citation type="submission" date="2023-08" db="EMBL/GenBank/DDBJ databases">
        <title>Black Yeasts Isolated from many extreme environments.</title>
        <authorList>
            <person name="Coleine C."/>
            <person name="Stajich J.E."/>
            <person name="Selbmann L."/>
        </authorList>
    </citation>
    <scope>NUCLEOTIDE SEQUENCE [LARGE SCALE GENOMIC DNA]</scope>
    <source>
        <strain evidence="3 4">CCFEE 5885</strain>
    </source>
</reference>
<feature type="domain" description="Microbial-type PARG catalytic" evidence="2">
    <location>
        <begin position="103"/>
        <end position="203"/>
    </location>
</feature>